<comment type="cofactor">
    <cofactor evidence="1">
        <name>Zn(2+)</name>
        <dbReference type="ChEBI" id="CHEBI:29105"/>
    </cofactor>
</comment>
<evidence type="ECO:0000256" key="2">
    <source>
        <dbReference type="ARBA" id="ARBA00022723"/>
    </source>
</evidence>
<evidence type="ECO:0000256" key="4">
    <source>
        <dbReference type="ARBA" id="ARBA00022833"/>
    </source>
</evidence>
<evidence type="ECO:0000313" key="5">
    <source>
        <dbReference type="EMBL" id="KAF3502031.1"/>
    </source>
</evidence>
<accession>A0A8S9NIZ7</accession>
<dbReference type="GO" id="GO:0017001">
    <property type="term" value="P:antibiotic catabolic process"/>
    <property type="evidence" value="ECO:0007669"/>
    <property type="project" value="InterPro"/>
</dbReference>
<sequence>MARIIDLAGEDHLYQLKSAVGDLLPRSEDLRAHSHIFPGSEWHMTRARKQIIDLLLAYVPHDWILAGECLLKNLHPDSRMEKPRVCGTGSLGTRRFPDVGELLCKVIVLLRPWAWRVWVEMISCDL</sequence>
<keyword evidence="3" id="KW-0378">Hydrolase</keyword>
<gene>
    <name evidence="5" type="ORF">F2Q69_00042348</name>
</gene>
<comment type="caution">
    <text evidence="5">The sequence shown here is derived from an EMBL/GenBank/DDBJ whole genome shotgun (WGS) entry which is preliminary data.</text>
</comment>
<organism evidence="5 6">
    <name type="scientific">Brassica cretica</name>
    <name type="common">Mustard</name>
    <dbReference type="NCBI Taxonomy" id="69181"/>
    <lineage>
        <taxon>Eukaryota</taxon>
        <taxon>Viridiplantae</taxon>
        <taxon>Streptophyta</taxon>
        <taxon>Embryophyta</taxon>
        <taxon>Tracheophyta</taxon>
        <taxon>Spermatophyta</taxon>
        <taxon>Magnoliopsida</taxon>
        <taxon>eudicotyledons</taxon>
        <taxon>Gunneridae</taxon>
        <taxon>Pentapetalae</taxon>
        <taxon>rosids</taxon>
        <taxon>malvids</taxon>
        <taxon>Brassicales</taxon>
        <taxon>Brassicaceae</taxon>
        <taxon>Brassiceae</taxon>
        <taxon>Brassica</taxon>
    </lineage>
</organism>
<dbReference type="Proteomes" id="UP000712600">
    <property type="component" value="Unassembled WGS sequence"/>
</dbReference>
<evidence type="ECO:0000256" key="1">
    <source>
        <dbReference type="ARBA" id="ARBA00001947"/>
    </source>
</evidence>
<dbReference type="InterPro" id="IPR001018">
    <property type="entry name" value="Beta-lactamase_class-B_CS"/>
</dbReference>
<evidence type="ECO:0000256" key="3">
    <source>
        <dbReference type="ARBA" id="ARBA00022801"/>
    </source>
</evidence>
<name>A0A8S9NIZ7_BRACR</name>
<dbReference type="AlphaFoldDB" id="A0A8S9NIZ7"/>
<dbReference type="GO" id="GO:0008270">
    <property type="term" value="F:zinc ion binding"/>
    <property type="evidence" value="ECO:0007669"/>
    <property type="project" value="InterPro"/>
</dbReference>
<reference evidence="5" key="1">
    <citation type="submission" date="2019-12" db="EMBL/GenBank/DDBJ databases">
        <title>Genome sequencing and annotation of Brassica cretica.</title>
        <authorList>
            <person name="Studholme D.J."/>
            <person name="Sarris P."/>
        </authorList>
    </citation>
    <scope>NUCLEOTIDE SEQUENCE</scope>
    <source>
        <strain evidence="5">PFS-109/04</strain>
        <tissue evidence="5">Leaf</tissue>
    </source>
</reference>
<dbReference type="GO" id="GO:0008800">
    <property type="term" value="F:beta-lactamase activity"/>
    <property type="evidence" value="ECO:0007669"/>
    <property type="project" value="InterPro"/>
</dbReference>
<evidence type="ECO:0000313" key="6">
    <source>
        <dbReference type="Proteomes" id="UP000712600"/>
    </source>
</evidence>
<keyword evidence="4" id="KW-0862">Zinc</keyword>
<proteinExistence type="predicted"/>
<dbReference type="PROSITE" id="PS00744">
    <property type="entry name" value="BETA_LACTAMASE_B_2"/>
    <property type="match status" value="1"/>
</dbReference>
<protein>
    <submittedName>
        <fullName evidence="5">Uncharacterized protein</fullName>
    </submittedName>
</protein>
<keyword evidence="2" id="KW-0479">Metal-binding</keyword>
<dbReference type="EMBL" id="QGKX02001621">
    <property type="protein sequence ID" value="KAF3502031.1"/>
    <property type="molecule type" value="Genomic_DNA"/>
</dbReference>